<evidence type="ECO:0000313" key="2">
    <source>
        <dbReference type="EMBL" id="KFA89860.1"/>
    </source>
</evidence>
<dbReference type="PROSITE" id="PS51257">
    <property type="entry name" value="PROKAR_LIPOPROTEIN"/>
    <property type="match status" value="1"/>
</dbReference>
<comment type="caution">
    <text evidence="2">The sequence shown here is derived from an EMBL/GenBank/DDBJ whole genome shotgun (WGS) entry which is preliminary data.</text>
</comment>
<feature type="chain" id="PRO_5001781356" evidence="1">
    <location>
        <begin position="23"/>
        <end position="559"/>
    </location>
</feature>
<sequence length="559" mass="62127">MGWKPIMRGVLCGLAVLLQACAVGHGASSALLLSTAWVPEDSPAGVLLRESHRAETELSEARRAEAECALGQVWGLVRGVDEVGARVEVRFWAHEGTLTLLSHRTLGGLERAQPVAEATFGKRFRSQLTSYVGERAGEVLFTLYRQQLEWRVDFRGGPDTPRPPEAKTQPVRREGVSVGTYAAITRVAGEMVRLLGGPSGREASFIATVTLEDDGVSGWEPGFQEGAGREVGLAGRERLQGELIQALLPFTHGVGPREVRLTLQGVLRPGESAASWRVVVAETLHPETPSGADADLIAEYRTLHESILREWREEVADSGRLAVRIGAEELAFWVVGGVVVHGGGAIFKAVAPRLLEILRRGGARVRGWLDTLLQRLTKVERDAFKSLWERVDVRGARPLSKSEERELRRLAKRLEELVDAPLNKDEKKKLRDRARANFRQFHPELAEAMKLGEDGLYEIHHRCPLEYAHLLVGEDINARKNLVALAQPVHRRINILWAKFRKERGGSEVHPDEVKKMAELIDRHFQRWYDVLYDSPSASALDAAMEMALRDVELLIVKG</sequence>
<protein>
    <submittedName>
        <fullName evidence="2">Uncharacterized protein</fullName>
    </submittedName>
</protein>
<accession>A0A084SN25</accession>
<feature type="signal peptide" evidence="1">
    <location>
        <begin position="1"/>
        <end position="22"/>
    </location>
</feature>
<evidence type="ECO:0000256" key="1">
    <source>
        <dbReference type="SAM" id="SignalP"/>
    </source>
</evidence>
<evidence type="ECO:0000313" key="3">
    <source>
        <dbReference type="Proteomes" id="UP000028547"/>
    </source>
</evidence>
<dbReference type="Proteomes" id="UP000028547">
    <property type="component" value="Unassembled WGS sequence"/>
</dbReference>
<dbReference type="AlphaFoldDB" id="A0A084SN25"/>
<organism evidence="2 3">
    <name type="scientific">Archangium violaceum Cb vi76</name>
    <dbReference type="NCBI Taxonomy" id="1406225"/>
    <lineage>
        <taxon>Bacteria</taxon>
        <taxon>Pseudomonadati</taxon>
        <taxon>Myxococcota</taxon>
        <taxon>Myxococcia</taxon>
        <taxon>Myxococcales</taxon>
        <taxon>Cystobacterineae</taxon>
        <taxon>Archangiaceae</taxon>
        <taxon>Archangium</taxon>
    </lineage>
</organism>
<keyword evidence="1" id="KW-0732">Signal</keyword>
<reference evidence="2 3" key="1">
    <citation type="submission" date="2014-07" db="EMBL/GenBank/DDBJ databases">
        <title>Draft Genome Sequence of Gephyronic Acid Producer, Cystobacter violaceus Strain Cb vi76.</title>
        <authorList>
            <person name="Stevens D.C."/>
            <person name="Young J."/>
            <person name="Carmichael R."/>
            <person name="Tan J."/>
            <person name="Taylor R.E."/>
        </authorList>
    </citation>
    <scope>NUCLEOTIDE SEQUENCE [LARGE SCALE GENOMIC DNA]</scope>
    <source>
        <strain evidence="2 3">Cb vi76</strain>
    </source>
</reference>
<name>A0A084SN25_9BACT</name>
<dbReference type="RefSeq" id="WP_043403915.1">
    <property type="nucleotide sequence ID" value="NZ_JPMI01000232.1"/>
</dbReference>
<gene>
    <name evidence="2" type="ORF">Q664_32505</name>
</gene>
<proteinExistence type="predicted"/>
<dbReference type="EMBL" id="JPMI01000232">
    <property type="protein sequence ID" value="KFA89860.1"/>
    <property type="molecule type" value="Genomic_DNA"/>
</dbReference>